<organism evidence="1 2">
    <name type="scientific">Metallosphaera cuprina (strain Ar-4)</name>
    <dbReference type="NCBI Taxonomy" id="1006006"/>
    <lineage>
        <taxon>Archaea</taxon>
        <taxon>Thermoproteota</taxon>
        <taxon>Thermoprotei</taxon>
        <taxon>Sulfolobales</taxon>
        <taxon>Sulfolobaceae</taxon>
        <taxon>Metallosphaera</taxon>
    </lineage>
</organism>
<sequence length="101" mass="11687">MNFTETKEMRDFRTRLKKSIYIMSLVAWRLNGEDREDALSIRNLMRELKNKLDEDANLSELDFTEIYGAIILGLSILYSSLENDLVKKDLLNIQDTLSIGG</sequence>
<dbReference type="Proteomes" id="UP000007812">
    <property type="component" value="Chromosome"/>
</dbReference>
<dbReference type="GeneID" id="10493464"/>
<name>F4G3K8_METCR</name>
<protein>
    <submittedName>
        <fullName evidence="1">Uncharacterized protein</fullName>
    </submittedName>
</protein>
<dbReference type="PATRIC" id="fig|1006006.8.peg.1269"/>
<gene>
    <name evidence="1" type="ordered locus">Mcup_1273</name>
</gene>
<dbReference type="EMBL" id="CP002656">
    <property type="protein sequence ID" value="AEB95378.1"/>
    <property type="molecule type" value="Genomic_DNA"/>
</dbReference>
<dbReference type="STRING" id="1006006.Mcup_1273"/>
<evidence type="ECO:0000313" key="1">
    <source>
        <dbReference type="EMBL" id="AEB95378.1"/>
    </source>
</evidence>
<evidence type="ECO:0000313" key="2">
    <source>
        <dbReference type="Proteomes" id="UP000007812"/>
    </source>
</evidence>
<proteinExistence type="predicted"/>
<dbReference type="RefSeq" id="WP_013737876.1">
    <property type="nucleotide sequence ID" value="NC_015435.1"/>
</dbReference>
<dbReference type="eggNOG" id="arCOG12524">
    <property type="taxonomic scope" value="Archaea"/>
</dbReference>
<reference evidence="1 2" key="1">
    <citation type="journal article" date="2011" name="J. Bacteriol.">
        <title>Complete genome sequence of Metallosphaera cuprina, a metal sulfide-oxidizing archaeon from a hot spring.</title>
        <authorList>
            <person name="Liu L.J."/>
            <person name="You X.Y."/>
            <person name="Zheng H."/>
            <person name="Wang S."/>
            <person name="Jiang C.Y."/>
            <person name="Liu S.J."/>
        </authorList>
    </citation>
    <scope>NUCLEOTIDE SEQUENCE [LARGE SCALE GENOMIC DNA]</scope>
    <source>
        <strain evidence="1 2">Ar-4</strain>
    </source>
</reference>
<accession>F4G3K8</accession>
<dbReference type="HOGENOM" id="CLU_2299380_0_0_2"/>
<keyword evidence="2" id="KW-1185">Reference proteome</keyword>
<dbReference type="KEGG" id="mcn:Mcup_1273"/>
<dbReference type="AlphaFoldDB" id="F4G3K8"/>
<dbReference type="OrthoDB" id="34720at2157"/>